<dbReference type="InterPro" id="IPR013087">
    <property type="entry name" value="Znf_C2H2_type"/>
</dbReference>
<dbReference type="PROSITE" id="PS50157">
    <property type="entry name" value="ZINC_FINGER_C2H2_2"/>
    <property type="match status" value="1"/>
</dbReference>
<dbReference type="Proteomes" id="UP001328107">
    <property type="component" value="Unassembled WGS sequence"/>
</dbReference>
<reference evidence="9" key="1">
    <citation type="submission" date="2022-10" db="EMBL/GenBank/DDBJ databases">
        <title>Genome assembly of Pristionchus species.</title>
        <authorList>
            <person name="Yoshida K."/>
            <person name="Sommer R.J."/>
        </authorList>
    </citation>
    <scope>NUCLEOTIDE SEQUENCE [LARGE SCALE GENOMIC DNA]</scope>
    <source>
        <strain evidence="9">RS5460</strain>
    </source>
</reference>
<feature type="domain" description="C2H2-type" evidence="7">
    <location>
        <begin position="50"/>
        <end position="78"/>
    </location>
</feature>
<sequence length="464" mass="48712">MTAVIGNSDVSSVYRTLLAASGLPTQVPTPPRMPYRPEAELKRPDLKGEFVCATCKKTFCHAASLNRHRLNFHGGNHYCTICNDVIQPKETVRRHMSGHGFERIFTCGCCNWAFPDKKELHIHTSSMAKTNTPGSAKAIATTSTANGEGLAIGVFKEPKKVRDARQAMKAAAAAAAAVSAASNASIDLSTAAAAAQPQPLSPPQTTLLPSCTMPAALLPQGNIYAQLLAQLMAASSSPGAPQNMWLRALMTNNPLLGVSEMQPLQQLPQLQPLDTSSLLAASAAASSSGLPSTSRSEAQDTESDRALSPHSPPSESNHDVKPLDISSLLGGSSVVQFAAKTPSSMSPMLSMDDCSASTSPSSSSSSHSPLYDEKFTMNNNAAALAAAAAAAGLQHSIAALISPDKSAKDSCSSSSSSEIEVSSPEAARHTPSPTAESRKRRRTINDVVSFLQQTKKCKEEGEEE</sequence>
<accession>A0AAN4ZM45</accession>
<keyword evidence="3 5" id="KW-0863">Zinc-finger</keyword>
<feature type="compositionally biased region" description="Low complexity" evidence="6">
    <location>
        <begin position="409"/>
        <end position="425"/>
    </location>
</feature>
<keyword evidence="1" id="KW-0479">Metal-binding</keyword>
<dbReference type="Gene3D" id="3.30.160.60">
    <property type="entry name" value="Classic Zinc Finger"/>
    <property type="match status" value="1"/>
</dbReference>
<dbReference type="SMART" id="SM00355">
    <property type="entry name" value="ZnF_C2H2"/>
    <property type="match status" value="3"/>
</dbReference>
<dbReference type="GO" id="GO:0000981">
    <property type="term" value="F:DNA-binding transcription factor activity, RNA polymerase II-specific"/>
    <property type="evidence" value="ECO:0007669"/>
    <property type="project" value="TreeGrafter"/>
</dbReference>
<dbReference type="GO" id="GO:0008270">
    <property type="term" value="F:zinc ion binding"/>
    <property type="evidence" value="ECO:0007669"/>
    <property type="project" value="UniProtKB-KW"/>
</dbReference>
<evidence type="ECO:0000256" key="5">
    <source>
        <dbReference type="PROSITE-ProRule" id="PRU00042"/>
    </source>
</evidence>
<keyword evidence="2" id="KW-0677">Repeat</keyword>
<keyword evidence="4" id="KW-0862">Zinc</keyword>
<dbReference type="PANTHER" id="PTHR24408:SF59">
    <property type="entry name" value="C2H2-TYPE DOMAIN-CONTAINING PROTEIN"/>
    <property type="match status" value="1"/>
</dbReference>
<dbReference type="GO" id="GO:0043565">
    <property type="term" value="F:sequence-specific DNA binding"/>
    <property type="evidence" value="ECO:0007669"/>
    <property type="project" value="TreeGrafter"/>
</dbReference>
<organism evidence="8 9">
    <name type="scientific">Pristionchus mayeri</name>
    <dbReference type="NCBI Taxonomy" id="1317129"/>
    <lineage>
        <taxon>Eukaryota</taxon>
        <taxon>Metazoa</taxon>
        <taxon>Ecdysozoa</taxon>
        <taxon>Nematoda</taxon>
        <taxon>Chromadorea</taxon>
        <taxon>Rhabditida</taxon>
        <taxon>Rhabditina</taxon>
        <taxon>Diplogasteromorpha</taxon>
        <taxon>Diplogasteroidea</taxon>
        <taxon>Neodiplogasteridae</taxon>
        <taxon>Pristionchus</taxon>
    </lineage>
</organism>
<protein>
    <recommendedName>
        <fullName evidence="7">C2H2-type domain-containing protein</fullName>
    </recommendedName>
</protein>
<keyword evidence="9" id="KW-1185">Reference proteome</keyword>
<evidence type="ECO:0000256" key="1">
    <source>
        <dbReference type="ARBA" id="ARBA00022723"/>
    </source>
</evidence>
<dbReference type="SUPFAM" id="SSF57667">
    <property type="entry name" value="beta-beta-alpha zinc fingers"/>
    <property type="match status" value="1"/>
</dbReference>
<dbReference type="InterPro" id="IPR036236">
    <property type="entry name" value="Znf_C2H2_sf"/>
</dbReference>
<feature type="region of interest" description="Disordered" evidence="6">
    <location>
        <begin position="403"/>
        <end position="444"/>
    </location>
</feature>
<name>A0AAN4ZM45_9BILA</name>
<proteinExistence type="predicted"/>
<feature type="compositionally biased region" description="Low complexity" evidence="6">
    <location>
        <begin position="282"/>
        <end position="296"/>
    </location>
</feature>
<evidence type="ECO:0000256" key="4">
    <source>
        <dbReference type="ARBA" id="ARBA00022833"/>
    </source>
</evidence>
<feature type="region of interest" description="Disordered" evidence="6">
    <location>
        <begin position="282"/>
        <end position="325"/>
    </location>
</feature>
<dbReference type="AlphaFoldDB" id="A0AAN4ZM45"/>
<evidence type="ECO:0000256" key="3">
    <source>
        <dbReference type="ARBA" id="ARBA00022771"/>
    </source>
</evidence>
<evidence type="ECO:0000313" key="9">
    <source>
        <dbReference type="Proteomes" id="UP001328107"/>
    </source>
</evidence>
<dbReference type="EMBL" id="BTRK01000003">
    <property type="protein sequence ID" value="GMR41516.1"/>
    <property type="molecule type" value="Genomic_DNA"/>
</dbReference>
<comment type="caution">
    <text evidence="8">The sequence shown here is derived from an EMBL/GenBank/DDBJ whole genome shotgun (WGS) entry which is preliminary data.</text>
</comment>
<dbReference type="PANTHER" id="PTHR24408">
    <property type="entry name" value="ZINC FINGER PROTEIN"/>
    <property type="match status" value="1"/>
</dbReference>
<gene>
    <name evidence="8" type="ORF">PMAYCL1PPCAC_11711</name>
</gene>
<dbReference type="PROSITE" id="PS00028">
    <property type="entry name" value="ZINC_FINGER_C2H2_1"/>
    <property type="match status" value="2"/>
</dbReference>
<evidence type="ECO:0000256" key="6">
    <source>
        <dbReference type="SAM" id="MobiDB-lite"/>
    </source>
</evidence>
<feature type="region of interest" description="Disordered" evidence="6">
    <location>
        <begin position="344"/>
        <end position="370"/>
    </location>
</feature>
<evidence type="ECO:0000256" key="2">
    <source>
        <dbReference type="ARBA" id="ARBA00022737"/>
    </source>
</evidence>
<evidence type="ECO:0000259" key="7">
    <source>
        <dbReference type="PROSITE" id="PS50157"/>
    </source>
</evidence>
<feature type="compositionally biased region" description="Low complexity" evidence="6">
    <location>
        <begin position="344"/>
        <end position="368"/>
    </location>
</feature>
<evidence type="ECO:0000313" key="8">
    <source>
        <dbReference type="EMBL" id="GMR41516.1"/>
    </source>
</evidence>
<dbReference type="GO" id="GO:0005634">
    <property type="term" value="C:nucleus"/>
    <property type="evidence" value="ECO:0007669"/>
    <property type="project" value="TreeGrafter"/>
</dbReference>